<dbReference type="EMBL" id="AXZL01000076">
    <property type="protein sequence ID" value="ESE39398.1"/>
    <property type="molecule type" value="Genomic_DNA"/>
</dbReference>
<dbReference type="SUPFAM" id="SSF46785">
    <property type="entry name" value="Winged helix' DNA-binding domain"/>
    <property type="match status" value="1"/>
</dbReference>
<evidence type="ECO:0000313" key="6">
    <source>
        <dbReference type="EMBL" id="ESE39398.1"/>
    </source>
</evidence>
<evidence type="ECO:0000313" key="7">
    <source>
        <dbReference type="Proteomes" id="UP000017548"/>
    </source>
</evidence>
<dbReference type="Proteomes" id="UP000017548">
    <property type="component" value="Unassembled WGS sequence"/>
</dbReference>
<proteinExistence type="inferred from homology"/>
<evidence type="ECO:0000256" key="3">
    <source>
        <dbReference type="ARBA" id="ARBA00023125"/>
    </source>
</evidence>
<organism evidence="6 7">
    <name type="scientific">Shewanella decolorationis S12</name>
    <dbReference type="NCBI Taxonomy" id="1353536"/>
    <lineage>
        <taxon>Bacteria</taxon>
        <taxon>Pseudomonadati</taxon>
        <taxon>Pseudomonadota</taxon>
        <taxon>Gammaproteobacteria</taxon>
        <taxon>Alteromonadales</taxon>
        <taxon>Shewanellaceae</taxon>
        <taxon>Shewanella</taxon>
    </lineage>
</organism>
<reference evidence="6 7" key="1">
    <citation type="journal article" date="2013" name="Genome Announc.">
        <title>Draft Genome Sequence of Shewanella decolorationis S12, a Dye-Degrading Bacterium Isolated from a Wastewater Treatment Plant.</title>
        <authorList>
            <person name="Xu M."/>
            <person name="Fang Y."/>
            <person name="Liu J."/>
            <person name="Chen X."/>
            <person name="Sun G."/>
            <person name="Guo J."/>
            <person name="Hua Z."/>
            <person name="Tu Q."/>
            <person name="Wu L."/>
            <person name="Zhou J."/>
            <person name="Liu X."/>
        </authorList>
    </citation>
    <scope>NUCLEOTIDE SEQUENCE [LARGE SCALE GENOMIC DNA]</scope>
    <source>
        <strain evidence="6 7">S12</strain>
    </source>
</reference>
<comment type="similarity">
    <text evidence="1">Belongs to the LysR transcriptional regulatory family.</text>
</comment>
<feature type="domain" description="HTH lysR-type" evidence="5">
    <location>
        <begin position="1"/>
        <end position="52"/>
    </location>
</feature>
<keyword evidence="3" id="KW-0238">DNA-binding</keyword>
<dbReference type="SUPFAM" id="SSF53850">
    <property type="entry name" value="Periplasmic binding protein-like II"/>
    <property type="match status" value="1"/>
</dbReference>
<evidence type="ECO:0000256" key="1">
    <source>
        <dbReference type="ARBA" id="ARBA00009437"/>
    </source>
</evidence>
<dbReference type="PANTHER" id="PTHR30126:SF94">
    <property type="entry name" value="LYSR FAMILY TRANSCRIPTIONAL REGULATOR"/>
    <property type="match status" value="1"/>
</dbReference>
<dbReference type="InterPro" id="IPR000847">
    <property type="entry name" value="LysR_HTH_N"/>
</dbReference>
<keyword evidence="2" id="KW-0805">Transcription regulation</keyword>
<keyword evidence="4" id="KW-0804">Transcription</keyword>
<dbReference type="Gene3D" id="3.40.190.10">
    <property type="entry name" value="Periplasmic binding protein-like II"/>
    <property type="match status" value="2"/>
</dbReference>
<evidence type="ECO:0000256" key="2">
    <source>
        <dbReference type="ARBA" id="ARBA00023015"/>
    </source>
</evidence>
<gene>
    <name evidence="6" type="ORF">SHD_3607</name>
</gene>
<dbReference type="Pfam" id="PF03466">
    <property type="entry name" value="LysR_substrate"/>
    <property type="match status" value="1"/>
</dbReference>
<dbReference type="Pfam" id="PF00126">
    <property type="entry name" value="HTH_1"/>
    <property type="match status" value="1"/>
</dbReference>
<accession>A0ABP2YYH4</accession>
<dbReference type="PANTHER" id="PTHR30126">
    <property type="entry name" value="HTH-TYPE TRANSCRIPTIONAL REGULATOR"/>
    <property type="match status" value="1"/>
</dbReference>
<dbReference type="InterPro" id="IPR005119">
    <property type="entry name" value="LysR_subst-bd"/>
</dbReference>
<dbReference type="InterPro" id="IPR036388">
    <property type="entry name" value="WH-like_DNA-bd_sf"/>
</dbReference>
<evidence type="ECO:0000259" key="5">
    <source>
        <dbReference type="PROSITE" id="PS50931"/>
    </source>
</evidence>
<dbReference type="PRINTS" id="PR00039">
    <property type="entry name" value="HTHLYSR"/>
</dbReference>
<sequence length="285" mass="32033">MIFKAICSEKQISKAAKMMHMSTPAVSMALKELESSLGCRLFERASGGLELNAHGKVILPYANEMLSKGNELEKLFNFSEDCVKGCLVIGSSKTVGNYVLSRKIPLFKDKFPDVKIKLIIDNSLTIEKMVSEKEIDLGFIDAKPASKNLLCEQWMQDNLCIVSGHSHPLANKKFSNTLLSEQLWIFDHESSLSHIRAVQLLKSLNVYVRNDICMSTIGAIKRAIGTGIGLSVLPYIAIKEELERGELFLIDLEGWDYKRTYWSIQRESDGLSLQSNSFMNFLNNE</sequence>
<protein>
    <submittedName>
        <fullName evidence="6">LysR family transcriptional regulator</fullName>
    </submittedName>
</protein>
<comment type="caution">
    <text evidence="6">The sequence shown here is derived from an EMBL/GenBank/DDBJ whole genome shotgun (WGS) entry which is preliminary data.</text>
</comment>
<dbReference type="InterPro" id="IPR036390">
    <property type="entry name" value="WH_DNA-bd_sf"/>
</dbReference>
<name>A0ABP2YYH4_9GAMM</name>
<dbReference type="Gene3D" id="1.10.10.10">
    <property type="entry name" value="Winged helix-like DNA-binding domain superfamily/Winged helix DNA-binding domain"/>
    <property type="match status" value="1"/>
</dbReference>
<keyword evidence="7" id="KW-1185">Reference proteome</keyword>
<evidence type="ECO:0000256" key="4">
    <source>
        <dbReference type="ARBA" id="ARBA00023163"/>
    </source>
</evidence>
<dbReference type="PROSITE" id="PS50931">
    <property type="entry name" value="HTH_LYSR"/>
    <property type="match status" value="1"/>
</dbReference>